<dbReference type="CDD" id="cd07570">
    <property type="entry name" value="GAT_Gln-NAD-synth"/>
    <property type="match status" value="1"/>
</dbReference>
<dbReference type="Proteomes" id="UP000664534">
    <property type="component" value="Unassembled WGS sequence"/>
</dbReference>
<evidence type="ECO:0000256" key="8">
    <source>
        <dbReference type="PIRNR" id="PIRNR006630"/>
    </source>
</evidence>
<dbReference type="GO" id="GO:0005524">
    <property type="term" value="F:ATP binding"/>
    <property type="evidence" value="ECO:0007669"/>
    <property type="project" value="UniProtKB-UniRule"/>
</dbReference>
<dbReference type="PANTHER" id="PTHR23090:SF9">
    <property type="entry name" value="GLUTAMINE-DEPENDENT NAD(+) SYNTHETASE"/>
    <property type="match status" value="1"/>
</dbReference>
<keyword evidence="11" id="KW-1185">Reference proteome</keyword>
<dbReference type="GO" id="GO:0005737">
    <property type="term" value="C:cytoplasm"/>
    <property type="evidence" value="ECO:0007669"/>
    <property type="project" value="InterPro"/>
</dbReference>
<dbReference type="Gene3D" id="3.40.50.620">
    <property type="entry name" value="HUPs"/>
    <property type="match status" value="1"/>
</dbReference>
<evidence type="ECO:0000313" key="11">
    <source>
        <dbReference type="Proteomes" id="UP000664534"/>
    </source>
</evidence>
<dbReference type="EC" id="6.3.5.1" evidence="8"/>
<evidence type="ECO:0000259" key="9">
    <source>
        <dbReference type="PROSITE" id="PS50263"/>
    </source>
</evidence>
<evidence type="ECO:0000256" key="4">
    <source>
        <dbReference type="ARBA" id="ARBA00022741"/>
    </source>
</evidence>
<dbReference type="UniPathway" id="UPA00253">
    <property type="reaction ID" value="UER00334"/>
</dbReference>
<organism evidence="10 11">
    <name type="scientific">Imshaugia aleurites</name>
    <dbReference type="NCBI Taxonomy" id="172621"/>
    <lineage>
        <taxon>Eukaryota</taxon>
        <taxon>Fungi</taxon>
        <taxon>Dikarya</taxon>
        <taxon>Ascomycota</taxon>
        <taxon>Pezizomycotina</taxon>
        <taxon>Lecanoromycetes</taxon>
        <taxon>OSLEUM clade</taxon>
        <taxon>Lecanoromycetidae</taxon>
        <taxon>Lecanorales</taxon>
        <taxon>Lecanorineae</taxon>
        <taxon>Parmeliaceae</taxon>
        <taxon>Imshaugia</taxon>
    </lineage>
</organism>
<dbReference type="HAMAP" id="MF_02090">
    <property type="entry name" value="NadE_glutamine_dep"/>
    <property type="match status" value="1"/>
</dbReference>
<dbReference type="InterPro" id="IPR022310">
    <property type="entry name" value="NAD/GMP_synthase"/>
</dbReference>
<dbReference type="PROSITE" id="PS50263">
    <property type="entry name" value="CN_HYDROLASE"/>
    <property type="match status" value="1"/>
</dbReference>
<dbReference type="InterPro" id="IPR003694">
    <property type="entry name" value="NAD_synthase"/>
</dbReference>
<keyword evidence="5 8" id="KW-0067">ATP-binding</keyword>
<evidence type="ECO:0000256" key="7">
    <source>
        <dbReference type="ARBA" id="ARBA00052340"/>
    </source>
</evidence>
<evidence type="ECO:0000256" key="1">
    <source>
        <dbReference type="ARBA" id="ARBA00005188"/>
    </source>
</evidence>
<dbReference type="PIRSF" id="PIRSF006630">
    <property type="entry name" value="NADS_GAT"/>
    <property type="match status" value="1"/>
</dbReference>
<comment type="similarity">
    <text evidence="2 8">In the C-terminal section; belongs to the NAD synthetase family.</text>
</comment>
<dbReference type="GO" id="GO:0003952">
    <property type="term" value="F:NAD+ synthase (glutamine-hydrolyzing) activity"/>
    <property type="evidence" value="ECO:0007669"/>
    <property type="project" value="UniProtKB-UniRule"/>
</dbReference>
<dbReference type="EMBL" id="CAJPDT010000043">
    <property type="protein sequence ID" value="CAF9926323.1"/>
    <property type="molecule type" value="Genomic_DNA"/>
</dbReference>
<dbReference type="PANTHER" id="PTHR23090">
    <property type="entry name" value="NH 3 /GLUTAMINE-DEPENDENT NAD + SYNTHETASE"/>
    <property type="match status" value="1"/>
</dbReference>
<feature type="domain" description="CN hydrolase" evidence="9">
    <location>
        <begin position="4"/>
        <end position="275"/>
    </location>
</feature>
<comment type="caution">
    <text evidence="10">The sequence shown here is derived from an EMBL/GenBank/DDBJ whole genome shotgun (WGS) entry which is preliminary data.</text>
</comment>
<dbReference type="InterPro" id="IPR003010">
    <property type="entry name" value="C-N_Hydrolase"/>
</dbReference>
<dbReference type="InterPro" id="IPR014729">
    <property type="entry name" value="Rossmann-like_a/b/a_fold"/>
</dbReference>
<dbReference type="Pfam" id="PF00795">
    <property type="entry name" value="CN_hydrolase"/>
    <property type="match status" value="1"/>
</dbReference>
<evidence type="ECO:0000256" key="3">
    <source>
        <dbReference type="ARBA" id="ARBA00022598"/>
    </source>
</evidence>
<dbReference type="InterPro" id="IPR014445">
    <property type="entry name" value="Gln-dep_NAD_synthase"/>
</dbReference>
<dbReference type="FunFam" id="3.40.50.620:FF:000036">
    <property type="entry name" value="Glutamine-dependent NAD(+) synthetase"/>
    <property type="match status" value="1"/>
</dbReference>
<reference evidence="10" key="1">
    <citation type="submission" date="2021-03" db="EMBL/GenBank/DDBJ databases">
        <authorList>
            <person name="Tagirdzhanova G."/>
        </authorList>
    </citation>
    <scope>NUCLEOTIDE SEQUENCE</scope>
</reference>
<dbReference type="AlphaFoldDB" id="A0A8H3FR34"/>
<dbReference type="FunFam" id="3.60.110.10:FF:000003">
    <property type="entry name" value="Glutamine-dependent NAD(+) synthetase"/>
    <property type="match status" value="1"/>
</dbReference>
<evidence type="ECO:0000256" key="2">
    <source>
        <dbReference type="ARBA" id="ARBA00007145"/>
    </source>
</evidence>
<proteinExistence type="inferred from homology"/>
<keyword evidence="4 8" id="KW-0547">Nucleotide-binding</keyword>
<gene>
    <name evidence="10" type="primary">QNS1</name>
    <name evidence="10" type="ORF">IMSHALPRED_006931</name>
</gene>
<dbReference type="Pfam" id="PF02540">
    <property type="entry name" value="NAD_synthase"/>
    <property type="match status" value="1"/>
</dbReference>
<sequence length="700" mass="79267">MRAITVSSSNLNQWALDFVGNKERILEAVRKARKDGSALLVTPEMSICGYNCLDAFLEQDTTLHSWEVLKDLIDHEDCQDILLDLGMPIMHRSCLYNCRVLVWNRVILYIRPKMSLANDGLFREMRYFTPWQKRGEWEDHLLPAPLREMTGQRSVKFGDCVVEANDTVIGTEMCEELFTPDSPSMHLGLDGVEIICNSSASHWQLRKLSRRLELIQESSKKGGSVYLYANQQGCDGEGREYFDGCALIALNGEIVAQASQFSLNDVEVISATVDLDEIWNARFPPARRMQASKEPPYPRIQLDVSLTASEALPTRELSPIKQAIILRPEEEIGLAAGCWCWDYLRRSSQAGAFLPLSGGIDSCATAVIFFSATRLVYTAVQSENQQVIKDMRRICGEPEGSTWLPSGPKELCNRIFHTCYMGTQNSSKETRARAKQLANDIGSYHIDLNMDTIVKGFTMLFSTLFGGRTLRYKTDGGTNQEGLALQNIQSRSRMVISYLLASTLTIVRSRPGGGNLLVMGSANVDECLRGYLTKYDCSSADINPIGGISKKDLSRFLRFAKSEYKLEVLESFLTATPTAELEPISKDYVQSDEQDMGCTYDELGVFGRLRKIEKLGPFSMWQKLCVQWKHLSPREVYQRTRFLWHNFGINRHKQEILTPSLHAETYSPDSNRYDLLPFLRPSLTWAYNRIEKAVSEIEQR</sequence>
<keyword evidence="6 8" id="KW-0520">NAD</keyword>
<protein>
    <recommendedName>
        <fullName evidence="8">Glutamine-dependent NAD(+) synthetase</fullName>
        <ecNumber evidence="8">6.3.5.1</ecNumber>
    </recommendedName>
    <alternativeName>
        <fullName evidence="8">NAD(+) synthase [glutamine-hydrolyzing]</fullName>
    </alternativeName>
</protein>
<dbReference type="CDD" id="cd00553">
    <property type="entry name" value="NAD_synthase"/>
    <property type="match status" value="1"/>
</dbReference>
<evidence type="ECO:0000256" key="5">
    <source>
        <dbReference type="ARBA" id="ARBA00022840"/>
    </source>
</evidence>
<dbReference type="InterPro" id="IPR036526">
    <property type="entry name" value="C-N_Hydrolase_sf"/>
</dbReference>
<dbReference type="Gene3D" id="3.60.110.10">
    <property type="entry name" value="Carbon-nitrogen hydrolase"/>
    <property type="match status" value="1"/>
</dbReference>
<comment type="pathway">
    <text evidence="1 8">Cofactor biosynthesis; NAD(+) biosynthesis; NAD(+) from deamido-NAD(+) (L-Gln route): step 1/1.</text>
</comment>
<evidence type="ECO:0000256" key="6">
    <source>
        <dbReference type="ARBA" id="ARBA00023027"/>
    </source>
</evidence>
<dbReference type="SUPFAM" id="SSF52402">
    <property type="entry name" value="Adenine nucleotide alpha hydrolases-like"/>
    <property type="match status" value="1"/>
</dbReference>
<dbReference type="GO" id="GO:0004359">
    <property type="term" value="F:glutaminase activity"/>
    <property type="evidence" value="ECO:0007669"/>
    <property type="project" value="InterPro"/>
</dbReference>
<evidence type="ECO:0000313" key="10">
    <source>
        <dbReference type="EMBL" id="CAF9926323.1"/>
    </source>
</evidence>
<name>A0A8H3FR34_9LECA</name>
<dbReference type="SUPFAM" id="SSF56317">
    <property type="entry name" value="Carbon-nitrogen hydrolase"/>
    <property type="match status" value="1"/>
</dbReference>
<dbReference type="GO" id="GO:0009435">
    <property type="term" value="P:NAD+ biosynthetic process"/>
    <property type="evidence" value="ECO:0007669"/>
    <property type="project" value="UniProtKB-UniRule"/>
</dbReference>
<comment type="catalytic activity">
    <reaction evidence="7 8">
        <text>deamido-NAD(+) + L-glutamine + ATP + H2O = L-glutamate + AMP + diphosphate + NAD(+) + H(+)</text>
        <dbReference type="Rhea" id="RHEA:24384"/>
        <dbReference type="ChEBI" id="CHEBI:15377"/>
        <dbReference type="ChEBI" id="CHEBI:15378"/>
        <dbReference type="ChEBI" id="CHEBI:29985"/>
        <dbReference type="ChEBI" id="CHEBI:30616"/>
        <dbReference type="ChEBI" id="CHEBI:33019"/>
        <dbReference type="ChEBI" id="CHEBI:57540"/>
        <dbReference type="ChEBI" id="CHEBI:58359"/>
        <dbReference type="ChEBI" id="CHEBI:58437"/>
        <dbReference type="ChEBI" id="CHEBI:456215"/>
        <dbReference type="EC" id="6.3.5.1"/>
    </reaction>
</comment>
<keyword evidence="3 8" id="KW-0436">Ligase</keyword>
<accession>A0A8H3FR34</accession>
<dbReference type="OrthoDB" id="2020662at2759"/>